<dbReference type="Proteomes" id="UP000268048">
    <property type="component" value="Chromosome"/>
</dbReference>
<gene>
    <name evidence="1" type="ORF">C4K04_2061</name>
</gene>
<reference evidence="1 2" key="1">
    <citation type="submission" date="2018-03" db="EMBL/GenBank/DDBJ databases">
        <title>Diversity of phytobeneficial traits revealed by whole-genome analysis of worldwide-isolated phenazine-producing Pseudomonas spp.</title>
        <authorList>
            <person name="Biessy A."/>
            <person name="Novinscak A."/>
            <person name="Blom J."/>
            <person name="Leger G."/>
            <person name="Thomashow L.S."/>
            <person name="Cazorla F.M."/>
            <person name="Josic D."/>
            <person name="Filion M."/>
        </authorList>
    </citation>
    <scope>NUCLEOTIDE SEQUENCE [LARGE SCALE GENOMIC DNA]</scope>
    <source>
        <strain evidence="1 2">B25</strain>
    </source>
</reference>
<protein>
    <submittedName>
        <fullName evidence="1">Uncharacterized protein</fullName>
    </submittedName>
</protein>
<dbReference type="AlphaFoldDB" id="A0A3G7TKV8"/>
<proteinExistence type="predicted"/>
<organism evidence="1 2">
    <name type="scientific">Pseudomonas chlororaphis</name>
    <dbReference type="NCBI Taxonomy" id="587753"/>
    <lineage>
        <taxon>Bacteria</taxon>
        <taxon>Pseudomonadati</taxon>
        <taxon>Pseudomonadota</taxon>
        <taxon>Gammaproteobacteria</taxon>
        <taxon>Pseudomonadales</taxon>
        <taxon>Pseudomonadaceae</taxon>
        <taxon>Pseudomonas</taxon>
    </lineage>
</organism>
<dbReference type="RefSeq" id="WP_124319940.1">
    <property type="nucleotide sequence ID" value="NZ_CP027753.1"/>
</dbReference>
<accession>A0A3G7TKV8</accession>
<evidence type="ECO:0000313" key="1">
    <source>
        <dbReference type="EMBL" id="AZE47745.1"/>
    </source>
</evidence>
<evidence type="ECO:0000313" key="2">
    <source>
        <dbReference type="Proteomes" id="UP000268048"/>
    </source>
</evidence>
<sequence length="95" mass="11095">MDLMTKSDLKLDHYSWTAIGKDDPRITGKPDSTFLNRHEGYEILSFINRFAKKHNFKQIASGNTIEIILHKHLPSDIRSQANVLKWVEQNFNKLK</sequence>
<name>A0A3G7TKV8_9PSED</name>
<dbReference type="EMBL" id="CP027753">
    <property type="protein sequence ID" value="AZE47745.1"/>
    <property type="molecule type" value="Genomic_DNA"/>
</dbReference>